<dbReference type="GO" id="GO:0006508">
    <property type="term" value="P:proteolysis"/>
    <property type="evidence" value="ECO:0007669"/>
    <property type="project" value="UniProtKB-KW"/>
</dbReference>
<dbReference type="Gene3D" id="3.90.226.10">
    <property type="entry name" value="2-enoyl-CoA Hydratase, Chain A, domain 1"/>
    <property type="match status" value="1"/>
</dbReference>
<dbReference type="PANTHER" id="PTHR32060">
    <property type="entry name" value="TAIL-SPECIFIC PROTEASE"/>
    <property type="match status" value="1"/>
</dbReference>
<evidence type="ECO:0000313" key="9">
    <source>
        <dbReference type="EMBL" id="KKU61419.1"/>
    </source>
</evidence>
<proteinExistence type="inferred from homology"/>
<dbReference type="InterPro" id="IPR036034">
    <property type="entry name" value="PDZ_sf"/>
</dbReference>
<evidence type="ECO:0000259" key="8">
    <source>
        <dbReference type="SMART" id="SM00245"/>
    </source>
</evidence>
<keyword evidence="3 5" id="KW-0378">Hydrolase</keyword>
<dbReference type="Proteomes" id="UP000033860">
    <property type="component" value="Unassembled WGS sequence"/>
</dbReference>
<feature type="domain" description="Tail specific protease" evidence="8">
    <location>
        <begin position="201"/>
        <end position="393"/>
    </location>
</feature>
<dbReference type="GO" id="GO:0004175">
    <property type="term" value="F:endopeptidase activity"/>
    <property type="evidence" value="ECO:0007669"/>
    <property type="project" value="TreeGrafter"/>
</dbReference>
<dbReference type="AlphaFoldDB" id="A0A0G1RVR5"/>
<dbReference type="SMART" id="SM00228">
    <property type="entry name" value="PDZ"/>
    <property type="match status" value="1"/>
</dbReference>
<evidence type="ECO:0000259" key="7">
    <source>
        <dbReference type="SMART" id="SM00228"/>
    </source>
</evidence>
<dbReference type="Pfam" id="PF03572">
    <property type="entry name" value="Peptidase_S41"/>
    <property type="match status" value="1"/>
</dbReference>
<dbReference type="SUPFAM" id="SSF52096">
    <property type="entry name" value="ClpP/crotonase"/>
    <property type="match status" value="1"/>
</dbReference>
<evidence type="ECO:0000256" key="1">
    <source>
        <dbReference type="ARBA" id="ARBA00009179"/>
    </source>
</evidence>
<evidence type="ECO:0000313" key="10">
    <source>
        <dbReference type="Proteomes" id="UP000033860"/>
    </source>
</evidence>
<keyword evidence="4 5" id="KW-0720">Serine protease</keyword>
<dbReference type="Pfam" id="PF22694">
    <property type="entry name" value="CtpB_N-like"/>
    <property type="match status" value="1"/>
</dbReference>
<name>A0A0G1RVR5_9BACT</name>
<evidence type="ECO:0000256" key="6">
    <source>
        <dbReference type="SAM" id="MobiDB-lite"/>
    </source>
</evidence>
<reference evidence="9 10" key="1">
    <citation type="journal article" date="2015" name="Nature">
        <title>rRNA introns, odd ribosomes, and small enigmatic genomes across a large radiation of phyla.</title>
        <authorList>
            <person name="Brown C.T."/>
            <person name="Hug L.A."/>
            <person name="Thomas B.C."/>
            <person name="Sharon I."/>
            <person name="Castelle C.J."/>
            <person name="Singh A."/>
            <person name="Wilkins M.J."/>
            <person name="Williams K.H."/>
            <person name="Banfield J.F."/>
        </authorList>
    </citation>
    <scope>NUCLEOTIDE SEQUENCE [LARGE SCALE GENOMIC DNA]</scope>
</reference>
<evidence type="ECO:0000256" key="5">
    <source>
        <dbReference type="RuleBase" id="RU004404"/>
    </source>
</evidence>
<dbReference type="PANTHER" id="PTHR32060:SF30">
    <property type="entry name" value="CARBOXY-TERMINAL PROCESSING PROTEASE CTPA"/>
    <property type="match status" value="1"/>
</dbReference>
<dbReference type="Gene3D" id="2.30.42.10">
    <property type="match status" value="1"/>
</dbReference>
<protein>
    <submittedName>
        <fullName evidence="9">Carboxyl-terminal protease</fullName>
    </submittedName>
</protein>
<dbReference type="SUPFAM" id="SSF50156">
    <property type="entry name" value="PDZ domain-like"/>
    <property type="match status" value="1"/>
</dbReference>
<accession>A0A0G1RVR5</accession>
<dbReference type="CDD" id="cd06782">
    <property type="entry name" value="cpPDZ_CPP-like"/>
    <property type="match status" value="1"/>
</dbReference>
<feature type="region of interest" description="Disordered" evidence="6">
    <location>
        <begin position="383"/>
        <end position="402"/>
    </location>
</feature>
<comment type="similarity">
    <text evidence="1 5">Belongs to the peptidase S41A family.</text>
</comment>
<evidence type="ECO:0000256" key="2">
    <source>
        <dbReference type="ARBA" id="ARBA00022670"/>
    </source>
</evidence>
<dbReference type="GO" id="GO:0030288">
    <property type="term" value="C:outer membrane-bounded periplasmic space"/>
    <property type="evidence" value="ECO:0007669"/>
    <property type="project" value="TreeGrafter"/>
</dbReference>
<dbReference type="InterPro" id="IPR004447">
    <property type="entry name" value="Peptidase_S41A"/>
</dbReference>
<evidence type="ECO:0000256" key="3">
    <source>
        <dbReference type="ARBA" id="ARBA00022801"/>
    </source>
</evidence>
<dbReference type="GO" id="GO:0008236">
    <property type="term" value="F:serine-type peptidase activity"/>
    <property type="evidence" value="ECO:0007669"/>
    <property type="project" value="UniProtKB-KW"/>
</dbReference>
<dbReference type="InterPro" id="IPR005151">
    <property type="entry name" value="Tail-specific_protease"/>
</dbReference>
<dbReference type="NCBIfam" id="TIGR00225">
    <property type="entry name" value="prc"/>
    <property type="match status" value="1"/>
</dbReference>
<dbReference type="CDD" id="cd07560">
    <property type="entry name" value="Peptidase_S41_CPP"/>
    <property type="match status" value="1"/>
</dbReference>
<gene>
    <name evidence="9" type="ORF">UX85_C0003G0078</name>
</gene>
<feature type="domain" description="PDZ" evidence="7">
    <location>
        <begin position="122"/>
        <end position="199"/>
    </location>
</feature>
<dbReference type="GO" id="GO:0007165">
    <property type="term" value="P:signal transduction"/>
    <property type="evidence" value="ECO:0007669"/>
    <property type="project" value="TreeGrafter"/>
</dbReference>
<comment type="caution">
    <text evidence="9">The sequence shown here is derived from an EMBL/GenBank/DDBJ whole genome shotgun (WGS) entry which is preliminary data.</text>
</comment>
<dbReference type="InterPro" id="IPR029045">
    <property type="entry name" value="ClpP/crotonase-like_dom_sf"/>
</dbReference>
<dbReference type="EMBL" id="LCNT01000003">
    <property type="protein sequence ID" value="KKU61419.1"/>
    <property type="molecule type" value="Genomic_DNA"/>
</dbReference>
<organism evidence="9 10">
    <name type="scientific">Candidatus Beckwithbacteria bacterium GW2011_GWB1_47_15</name>
    <dbReference type="NCBI Taxonomy" id="1618371"/>
    <lineage>
        <taxon>Bacteria</taxon>
        <taxon>Candidatus Beckwithiibacteriota</taxon>
    </lineage>
</organism>
<evidence type="ECO:0000256" key="4">
    <source>
        <dbReference type="ARBA" id="ARBA00022825"/>
    </source>
</evidence>
<keyword evidence="2 5" id="KW-0645">Protease</keyword>
<dbReference type="SMART" id="SM00245">
    <property type="entry name" value="TSPc"/>
    <property type="match status" value="1"/>
</dbReference>
<dbReference type="InterPro" id="IPR001478">
    <property type="entry name" value="PDZ"/>
</dbReference>
<sequence>MRFRVPLTKLRGLILGVALVLLSFWLGWRVGSVGGKPSLQGVKEVLVDRTQPESRAQIDMLLFWQVWDTLEQKYLNDEDIKPQEMVWGAIAGMTKALGDPYTVFLPPKEQEASQEELNGTFEGVGIQLGFKDEVLAVIAPLSGMPAEAAGVKAGDLILHIKDENRGVDTDTLDMSLPKAVDTIRGPKGTAVILTLLHQGKVDPVEIAIVRDTILIASVELDWLEGESVAHLKLMRFGGNTDSEWDEVVAQIAARQNQIRGVVLDLRNNPGGFLDGAIRYSGEFLDRGLVVVKQEDAAGSIESYSVQTQGKLSGVPLVVLVNGGSASSSEIMAGALRDHNRAKLVGENTFGKGTIQEALELSGGAGLHVTTAQWLLPSGENISQEGLAPQVEAKDDPETEDVDEQLNQAVGELK</sequence>
<dbReference type="Gene3D" id="3.30.750.44">
    <property type="match status" value="1"/>
</dbReference>
<dbReference type="InterPro" id="IPR055210">
    <property type="entry name" value="CtpA/B_N"/>
</dbReference>